<reference evidence="2" key="1">
    <citation type="submission" date="2022-11" db="UniProtKB">
        <authorList>
            <consortium name="WormBaseParasite"/>
        </authorList>
    </citation>
    <scope>IDENTIFICATION</scope>
</reference>
<name>A0AC34GEE4_9BILA</name>
<accession>A0AC34GEE4</accession>
<dbReference type="Proteomes" id="UP000887579">
    <property type="component" value="Unplaced"/>
</dbReference>
<sequence>MPIKQFPPIYKGQETPLELFDFVIPLYNYYYHIGCTGTVISSRHLLTSAWCVYQKSRTKDSQLTEYSSYKSLHGKFYPDFRSKNVQSNIVQPVNAIAYFPSNYKRPWKHNFAVIEFPEGTDFGVEPVTLANDYIKVFFEDLIVAGFGKYEFK</sequence>
<evidence type="ECO:0000313" key="1">
    <source>
        <dbReference type="Proteomes" id="UP000887579"/>
    </source>
</evidence>
<proteinExistence type="predicted"/>
<evidence type="ECO:0000313" key="2">
    <source>
        <dbReference type="WBParaSite" id="ES5_v2.g28071.t1"/>
    </source>
</evidence>
<organism evidence="1 2">
    <name type="scientific">Panagrolaimus sp. ES5</name>
    <dbReference type="NCBI Taxonomy" id="591445"/>
    <lineage>
        <taxon>Eukaryota</taxon>
        <taxon>Metazoa</taxon>
        <taxon>Ecdysozoa</taxon>
        <taxon>Nematoda</taxon>
        <taxon>Chromadorea</taxon>
        <taxon>Rhabditida</taxon>
        <taxon>Tylenchina</taxon>
        <taxon>Panagrolaimomorpha</taxon>
        <taxon>Panagrolaimoidea</taxon>
        <taxon>Panagrolaimidae</taxon>
        <taxon>Panagrolaimus</taxon>
    </lineage>
</organism>
<dbReference type="WBParaSite" id="ES5_v2.g28071.t1">
    <property type="protein sequence ID" value="ES5_v2.g28071.t1"/>
    <property type="gene ID" value="ES5_v2.g28071"/>
</dbReference>
<protein>
    <submittedName>
        <fullName evidence="2">Peptidase S1 domain-containing protein</fullName>
    </submittedName>
</protein>